<keyword evidence="2" id="KW-0732">Signal</keyword>
<dbReference type="Gene3D" id="3.40.50.1820">
    <property type="entry name" value="alpha/beta hydrolase"/>
    <property type="match status" value="1"/>
</dbReference>
<feature type="region of interest" description="Disordered" evidence="1">
    <location>
        <begin position="185"/>
        <end position="206"/>
    </location>
</feature>
<accession>A0ABV9LZ63</accession>
<dbReference type="RefSeq" id="WP_382409260.1">
    <property type="nucleotide sequence ID" value="NZ_JBHSGU010000005.1"/>
</dbReference>
<comment type="caution">
    <text evidence="5">The sequence shown here is derived from an EMBL/GenBank/DDBJ whole genome shotgun (WGS) entry which is preliminary data.</text>
</comment>
<dbReference type="SUPFAM" id="SSF53474">
    <property type="entry name" value="alpha/beta-Hydrolases"/>
    <property type="match status" value="1"/>
</dbReference>
<name>A0ABV9LZ63_9ALTE</name>
<dbReference type="Proteomes" id="UP001595897">
    <property type="component" value="Unassembled WGS sequence"/>
</dbReference>
<feature type="domain" description="Peptidase S9 prolyl oligopeptidase catalytic" evidence="3">
    <location>
        <begin position="602"/>
        <end position="801"/>
    </location>
</feature>
<organism evidence="5 6">
    <name type="scientific">Glaciecola siphonariae</name>
    <dbReference type="NCBI Taxonomy" id="521012"/>
    <lineage>
        <taxon>Bacteria</taxon>
        <taxon>Pseudomonadati</taxon>
        <taxon>Pseudomonadota</taxon>
        <taxon>Gammaproteobacteria</taxon>
        <taxon>Alteromonadales</taxon>
        <taxon>Alteromonadaceae</taxon>
        <taxon>Glaciecola</taxon>
    </lineage>
</organism>
<dbReference type="SUPFAM" id="SSF82171">
    <property type="entry name" value="DPP6 N-terminal domain-like"/>
    <property type="match status" value="1"/>
</dbReference>
<sequence>MKILSFLLLVLSALSIQSCATHSTMTEQKTPLSLNKIYAERYFAVQRGTYFRWLDDGSGYTVLEPRKTEDVQDGGDENSDETENATYNPEKAGVKGNDIVFYNVDGSGRKVLVAFESLTPRGKTQPIAVDDYIWSDDGKWVLIYTNSKKVWRSRSRGDYFLLNLETKSLTQLGPEAVKTAFVNLPEPSNDQQADAEKQKRAEDPESSRLMFAKFSPDSSKVAYVYKNNIYYQTLNDDQVHTLTTDGNDIIINGNFDWVYEEELAIADGFRWSPDSEKIAYWQLDTSGVEVFTMINNTDELYPTLTTFPYPKAGETNSAVRVGVVNLSTQETQWLGLEGDNRDRYIPRINWANGSELLVQEVNRPQQRNQLWLFNIEQNTQQVVFTDTDDAFIEYYYDADFINDGQHFIWHSERDGWRHLYRISKDGSDIVDLTPGEFDMISLLAYNEARNRIYFIASPDDPGQRYLFEASLDGSMKPRRITPDAYEGSNAYVMSKDASNALHHYSSFNTPTISQTIKVAGHKSVKALIDNEKLKARLQEVALPNHEFITLSAQDGTQLDAYIMTPQDLDPSKRYPIIFYVYGEPAGSTVQDRWGAEGYLYRALLVQEGFIVASVDNRGTRAPKGREWRKSIYKKIGSITAQDQVDAFNEMAQRYAFIDTERVGVFGHSGGGSSTLTMLFKHGDKYHAGTAIAPVPDISLYDTIYQERYSGHPKTDPESYFNTSSINFVEGFSGKLLLIHGTGDDNVHYQGAERLINELVAHNKQFEFMSYPNRSHGIREGKNTVEHRQTLMLDFFKRHLQGEK</sequence>
<dbReference type="EMBL" id="JBHSGU010000005">
    <property type="protein sequence ID" value="MFC4701120.1"/>
    <property type="molecule type" value="Genomic_DNA"/>
</dbReference>
<dbReference type="Pfam" id="PF00326">
    <property type="entry name" value="Peptidase_S9"/>
    <property type="match status" value="1"/>
</dbReference>
<feature type="region of interest" description="Disordered" evidence="1">
    <location>
        <begin position="65"/>
        <end position="89"/>
    </location>
</feature>
<evidence type="ECO:0000313" key="6">
    <source>
        <dbReference type="Proteomes" id="UP001595897"/>
    </source>
</evidence>
<feature type="domain" description="Dipeptidylpeptidase IV N-terminal" evidence="4">
    <location>
        <begin position="135"/>
        <end position="511"/>
    </location>
</feature>
<dbReference type="InterPro" id="IPR002469">
    <property type="entry name" value="Peptidase_S9B_N"/>
</dbReference>
<feature type="chain" id="PRO_5046242017" evidence="2">
    <location>
        <begin position="21"/>
        <end position="803"/>
    </location>
</feature>
<dbReference type="InterPro" id="IPR050278">
    <property type="entry name" value="Serine_Prot_S9B/DPPIV"/>
</dbReference>
<feature type="signal peptide" evidence="2">
    <location>
        <begin position="1"/>
        <end position="20"/>
    </location>
</feature>
<keyword evidence="6" id="KW-1185">Reference proteome</keyword>
<feature type="compositionally biased region" description="Basic and acidic residues" evidence="1">
    <location>
        <begin position="194"/>
        <end position="206"/>
    </location>
</feature>
<reference evidence="6" key="1">
    <citation type="journal article" date="2019" name="Int. J. Syst. Evol. Microbiol.">
        <title>The Global Catalogue of Microorganisms (GCM) 10K type strain sequencing project: providing services to taxonomists for standard genome sequencing and annotation.</title>
        <authorList>
            <consortium name="The Broad Institute Genomics Platform"/>
            <consortium name="The Broad Institute Genome Sequencing Center for Infectious Disease"/>
            <person name="Wu L."/>
            <person name="Ma J."/>
        </authorList>
    </citation>
    <scope>NUCLEOTIDE SEQUENCE [LARGE SCALE GENOMIC DNA]</scope>
    <source>
        <strain evidence="6">KACC 12507</strain>
    </source>
</reference>
<evidence type="ECO:0000256" key="1">
    <source>
        <dbReference type="SAM" id="MobiDB-lite"/>
    </source>
</evidence>
<proteinExistence type="predicted"/>
<gene>
    <name evidence="5" type="ORF">ACFO4O_13180</name>
</gene>
<dbReference type="PANTHER" id="PTHR11731">
    <property type="entry name" value="PROTEASE FAMILY S9B,C DIPEPTIDYL-PEPTIDASE IV-RELATED"/>
    <property type="match status" value="1"/>
</dbReference>
<dbReference type="Pfam" id="PF00930">
    <property type="entry name" value="DPPIV_N"/>
    <property type="match status" value="1"/>
</dbReference>
<dbReference type="InterPro" id="IPR001375">
    <property type="entry name" value="Peptidase_S9_cat"/>
</dbReference>
<evidence type="ECO:0000259" key="4">
    <source>
        <dbReference type="Pfam" id="PF00930"/>
    </source>
</evidence>
<protein>
    <submittedName>
        <fullName evidence="5">S9 family peptidase</fullName>
    </submittedName>
</protein>
<evidence type="ECO:0000256" key="2">
    <source>
        <dbReference type="SAM" id="SignalP"/>
    </source>
</evidence>
<dbReference type="InterPro" id="IPR029058">
    <property type="entry name" value="AB_hydrolase_fold"/>
</dbReference>
<feature type="compositionally biased region" description="Acidic residues" evidence="1">
    <location>
        <begin position="71"/>
        <end position="83"/>
    </location>
</feature>
<dbReference type="PROSITE" id="PS51257">
    <property type="entry name" value="PROKAR_LIPOPROTEIN"/>
    <property type="match status" value="1"/>
</dbReference>
<dbReference type="PANTHER" id="PTHR11731:SF193">
    <property type="entry name" value="DIPEPTIDYL PEPTIDASE 9"/>
    <property type="match status" value="1"/>
</dbReference>
<evidence type="ECO:0000313" key="5">
    <source>
        <dbReference type="EMBL" id="MFC4701120.1"/>
    </source>
</evidence>
<evidence type="ECO:0000259" key="3">
    <source>
        <dbReference type="Pfam" id="PF00326"/>
    </source>
</evidence>
<dbReference type="Gene3D" id="2.140.10.30">
    <property type="entry name" value="Dipeptidylpeptidase IV, N-terminal domain"/>
    <property type="match status" value="1"/>
</dbReference>